<dbReference type="Proteomes" id="UP001196413">
    <property type="component" value="Unassembled WGS sequence"/>
</dbReference>
<name>A0AAD5MQN9_PARTN</name>
<reference evidence="1" key="1">
    <citation type="submission" date="2021-06" db="EMBL/GenBank/DDBJ databases">
        <title>Parelaphostrongylus tenuis whole genome reference sequence.</title>
        <authorList>
            <person name="Garwood T.J."/>
            <person name="Larsen P.A."/>
            <person name="Fountain-Jones N.M."/>
            <person name="Garbe J.R."/>
            <person name="Macchietto M.G."/>
            <person name="Kania S.A."/>
            <person name="Gerhold R.W."/>
            <person name="Richards J.E."/>
            <person name="Wolf T.M."/>
        </authorList>
    </citation>
    <scope>NUCLEOTIDE SEQUENCE</scope>
    <source>
        <strain evidence="1">MNPRO001-30</strain>
        <tissue evidence="1">Meninges</tissue>
    </source>
</reference>
<organism evidence="1 2">
    <name type="scientific">Parelaphostrongylus tenuis</name>
    <name type="common">Meningeal worm</name>
    <dbReference type="NCBI Taxonomy" id="148309"/>
    <lineage>
        <taxon>Eukaryota</taxon>
        <taxon>Metazoa</taxon>
        <taxon>Ecdysozoa</taxon>
        <taxon>Nematoda</taxon>
        <taxon>Chromadorea</taxon>
        <taxon>Rhabditida</taxon>
        <taxon>Rhabditina</taxon>
        <taxon>Rhabditomorpha</taxon>
        <taxon>Strongyloidea</taxon>
        <taxon>Metastrongylidae</taxon>
        <taxon>Parelaphostrongylus</taxon>
    </lineage>
</organism>
<comment type="caution">
    <text evidence="1">The sequence shown here is derived from an EMBL/GenBank/DDBJ whole genome shotgun (WGS) entry which is preliminary data.</text>
</comment>
<protein>
    <submittedName>
        <fullName evidence="1">Uncharacterized protein</fullName>
    </submittedName>
</protein>
<dbReference type="EMBL" id="JAHQIW010001271">
    <property type="protein sequence ID" value="KAJ1351949.1"/>
    <property type="molecule type" value="Genomic_DNA"/>
</dbReference>
<dbReference type="AlphaFoldDB" id="A0AAD5MQN9"/>
<sequence length="97" mass="11236">MIEHLRTLHDIIVNDLEQVCGNVIKHLRNGPDQNFCSSDGRFSHNDFVIESFSSSSEDSHPDWKAPLPPSMYLRKKSTRINSDVLKIDRLPSERLRF</sequence>
<keyword evidence="2" id="KW-1185">Reference proteome</keyword>
<proteinExistence type="predicted"/>
<accession>A0AAD5MQN9</accession>
<evidence type="ECO:0000313" key="2">
    <source>
        <dbReference type="Proteomes" id="UP001196413"/>
    </source>
</evidence>
<gene>
    <name evidence="1" type="ORF">KIN20_008128</name>
</gene>
<evidence type="ECO:0000313" key="1">
    <source>
        <dbReference type="EMBL" id="KAJ1351949.1"/>
    </source>
</evidence>